<dbReference type="AlphaFoldDB" id="A0A9W8QMG7"/>
<evidence type="ECO:0000313" key="2">
    <source>
        <dbReference type="Proteomes" id="UP001144673"/>
    </source>
</evidence>
<dbReference type="RefSeq" id="XP_056057947.1">
    <property type="nucleotide sequence ID" value="XM_056199505.1"/>
</dbReference>
<gene>
    <name evidence="1" type="ORF">LMH87_007595</name>
</gene>
<reference evidence="1" key="1">
    <citation type="journal article" date="2023" name="Access Microbiol">
        <title>De-novo genome assembly for Akanthomyces muscarius, a biocontrol agent of insect agricultural pests.</title>
        <authorList>
            <person name="Erdos Z."/>
            <person name="Studholme D.J."/>
            <person name="Raymond B."/>
            <person name="Sharma M."/>
        </authorList>
    </citation>
    <scope>NUCLEOTIDE SEQUENCE</scope>
    <source>
        <strain evidence="1">Ve6</strain>
    </source>
</reference>
<dbReference type="Proteomes" id="UP001144673">
    <property type="component" value="Unassembled WGS sequence"/>
</dbReference>
<proteinExistence type="predicted"/>
<sequence length="76" mass="8756">MARRLQTVNYFKYLPIVLLAPVVHISLKSMMPALENRATPTLADNTKSFNILLAKDNTMNQKLAVKILEKYYRVMT</sequence>
<dbReference type="GeneID" id="80894754"/>
<dbReference type="EMBL" id="JAJHUN010000002">
    <property type="protein sequence ID" value="KAJ4161563.1"/>
    <property type="molecule type" value="Genomic_DNA"/>
</dbReference>
<protein>
    <submittedName>
        <fullName evidence="1">Uncharacterized protein</fullName>
    </submittedName>
</protein>
<dbReference type="KEGG" id="amus:LMH87_007595"/>
<comment type="caution">
    <text evidence="1">The sequence shown here is derived from an EMBL/GenBank/DDBJ whole genome shotgun (WGS) entry which is preliminary data.</text>
</comment>
<evidence type="ECO:0000313" key="1">
    <source>
        <dbReference type="EMBL" id="KAJ4161563.1"/>
    </source>
</evidence>
<accession>A0A9W8QMG7</accession>
<keyword evidence="2" id="KW-1185">Reference proteome</keyword>
<organism evidence="1 2">
    <name type="scientific">Akanthomyces muscarius</name>
    <name type="common">Entomopathogenic fungus</name>
    <name type="synonym">Lecanicillium muscarium</name>
    <dbReference type="NCBI Taxonomy" id="2231603"/>
    <lineage>
        <taxon>Eukaryota</taxon>
        <taxon>Fungi</taxon>
        <taxon>Dikarya</taxon>
        <taxon>Ascomycota</taxon>
        <taxon>Pezizomycotina</taxon>
        <taxon>Sordariomycetes</taxon>
        <taxon>Hypocreomycetidae</taxon>
        <taxon>Hypocreales</taxon>
        <taxon>Cordycipitaceae</taxon>
        <taxon>Akanthomyces</taxon>
    </lineage>
</organism>
<name>A0A9W8QMG7_AKAMU</name>